<dbReference type="Gene3D" id="2.30.130.10">
    <property type="entry name" value="PUA domain"/>
    <property type="match status" value="1"/>
</dbReference>
<keyword evidence="5 6" id="KW-0539">Nucleus</keyword>
<protein>
    <recommendedName>
        <fullName evidence="6">60S ribosome subunit biogenesis protein NIP7</fullName>
    </recommendedName>
</protein>
<dbReference type="InterPro" id="IPR015947">
    <property type="entry name" value="PUA-like_sf"/>
</dbReference>
<dbReference type="AlphaFoldDB" id="A0A0R0LYL6"/>
<evidence type="ECO:0000256" key="2">
    <source>
        <dbReference type="ARBA" id="ARBA00009895"/>
    </source>
</evidence>
<dbReference type="Pfam" id="PF17833">
    <property type="entry name" value="pre-PUA_NIP7"/>
    <property type="match status" value="1"/>
</dbReference>
<dbReference type="OrthoDB" id="27490at2759"/>
<dbReference type="GO" id="GO:0042255">
    <property type="term" value="P:ribosome assembly"/>
    <property type="evidence" value="ECO:0007669"/>
    <property type="project" value="InterPro"/>
</dbReference>
<proteinExistence type="inferred from homology"/>
<dbReference type="InterPro" id="IPR005155">
    <property type="entry name" value="UPF0113_PUA"/>
</dbReference>
<accession>A0A0R0LYL6</accession>
<comment type="subunit">
    <text evidence="6">Interacts with pre-ribosome complex.</text>
</comment>
<feature type="domain" description="PUA" evidence="7">
    <location>
        <begin position="91"/>
        <end position="160"/>
    </location>
</feature>
<keyword evidence="3 6" id="KW-0690">Ribosome biogenesis</keyword>
<dbReference type="InterPro" id="IPR040598">
    <property type="entry name" value="NIP7_N"/>
</dbReference>
<dbReference type="SUPFAM" id="SSF88697">
    <property type="entry name" value="PUA domain-like"/>
    <property type="match status" value="1"/>
</dbReference>
<dbReference type="Pfam" id="PF03657">
    <property type="entry name" value="UPF0113"/>
    <property type="match status" value="1"/>
</dbReference>
<dbReference type="EMBL" id="LGUB01000115">
    <property type="protein sequence ID" value="KRH94216.1"/>
    <property type="molecule type" value="Genomic_DNA"/>
</dbReference>
<dbReference type="InterPro" id="IPR036974">
    <property type="entry name" value="PUA_sf"/>
</dbReference>
<evidence type="ECO:0000259" key="7">
    <source>
        <dbReference type="SMART" id="SM00359"/>
    </source>
</evidence>
<dbReference type="GO" id="GO:0003723">
    <property type="term" value="F:RNA binding"/>
    <property type="evidence" value="ECO:0007669"/>
    <property type="project" value="UniProtKB-KW"/>
</dbReference>
<sequence length="176" mass="20609">MRKLTNEEFKKIEDKLVKIIGNNIKDLFGTYTAFLHLKNVFLLTENEFKKISNIPQKNIILVGKHLGKFTRSDRFFLKISALNILEQYASRKVWIKWSAEMNFLYGNNVSKSHVLKTSEDIGKNEVVFLYNPKDTLLGYGITTRDNRSFEKADHHSSYIIRQCDKGEFLREEQSIL</sequence>
<comment type="similarity">
    <text evidence="2 6">Belongs to the NIP7 family.</text>
</comment>
<evidence type="ECO:0000313" key="9">
    <source>
        <dbReference type="Proteomes" id="UP000051530"/>
    </source>
</evidence>
<evidence type="ECO:0000256" key="1">
    <source>
        <dbReference type="ARBA" id="ARBA00004604"/>
    </source>
</evidence>
<dbReference type="InterPro" id="IPR016686">
    <property type="entry name" value="Ribosomal_synth_fac_NIP7"/>
</dbReference>
<evidence type="ECO:0000256" key="4">
    <source>
        <dbReference type="ARBA" id="ARBA00022884"/>
    </source>
</evidence>
<dbReference type="Proteomes" id="UP000051530">
    <property type="component" value="Unassembled WGS sequence"/>
</dbReference>
<evidence type="ECO:0000313" key="8">
    <source>
        <dbReference type="EMBL" id="KRH94216.1"/>
    </source>
</evidence>
<dbReference type="CDD" id="cd21151">
    <property type="entry name" value="PUA_Nip7-like"/>
    <property type="match status" value="1"/>
</dbReference>
<keyword evidence="4 6" id="KW-0694">RNA-binding</keyword>
<dbReference type="PROSITE" id="PS50890">
    <property type="entry name" value="PUA"/>
    <property type="match status" value="1"/>
</dbReference>
<name>A0A0R0LYL6_9MICR</name>
<comment type="function">
    <text evidence="6">Required for proper 27S pre-rRNA processing and 60S ribosome subunit assembly.</text>
</comment>
<evidence type="ECO:0000256" key="5">
    <source>
        <dbReference type="ARBA" id="ARBA00023242"/>
    </source>
</evidence>
<gene>
    <name evidence="8" type="ORF">M153_3370007588</name>
</gene>
<comment type="caution">
    <text evidence="8">The sequence shown here is derived from an EMBL/GenBank/DDBJ whole genome shotgun (WGS) entry which is preliminary data.</text>
</comment>
<evidence type="ECO:0000256" key="3">
    <source>
        <dbReference type="ARBA" id="ARBA00022517"/>
    </source>
</evidence>
<comment type="subcellular location">
    <subcellularLocation>
        <location evidence="1">Nucleus</location>
        <location evidence="1">Nucleolus</location>
    </subcellularLocation>
</comment>
<evidence type="ECO:0000256" key="6">
    <source>
        <dbReference type="PIRNR" id="PIRNR017190"/>
    </source>
</evidence>
<dbReference type="SUPFAM" id="SSF88802">
    <property type="entry name" value="Pre-PUA domain"/>
    <property type="match status" value="1"/>
</dbReference>
<organism evidence="8 9">
    <name type="scientific">Pseudoloma neurophilia</name>
    <dbReference type="NCBI Taxonomy" id="146866"/>
    <lineage>
        <taxon>Eukaryota</taxon>
        <taxon>Fungi</taxon>
        <taxon>Fungi incertae sedis</taxon>
        <taxon>Microsporidia</taxon>
        <taxon>Pseudoloma</taxon>
    </lineage>
</organism>
<keyword evidence="9" id="KW-1185">Reference proteome</keyword>
<dbReference type="SMART" id="SM00359">
    <property type="entry name" value="PUA"/>
    <property type="match status" value="1"/>
</dbReference>
<dbReference type="PIRSF" id="PIRSF017190">
    <property type="entry name" value="Rbsml_synth_fac_NIP7"/>
    <property type="match status" value="1"/>
</dbReference>
<dbReference type="GO" id="GO:0005730">
    <property type="term" value="C:nucleolus"/>
    <property type="evidence" value="ECO:0007669"/>
    <property type="project" value="UniProtKB-SubCell"/>
</dbReference>
<reference evidence="8 9" key="1">
    <citation type="submission" date="2015-07" db="EMBL/GenBank/DDBJ databases">
        <title>The genome of Pseudoloma neurophilia, a relevant intracellular parasite of the zebrafish.</title>
        <authorList>
            <person name="Ndikumana S."/>
            <person name="Pelin A."/>
            <person name="Sanders J."/>
            <person name="Corradi N."/>
        </authorList>
    </citation>
    <scope>NUCLEOTIDE SEQUENCE [LARGE SCALE GENOMIC DNA]</scope>
    <source>
        <strain evidence="8 9">MK1</strain>
    </source>
</reference>
<dbReference type="VEuPathDB" id="MicrosporidiaDB:M153_3370007588"/>
<dbReference type="Gene3D" id="3.10.450.220">
    <property type="match status" value="1"/>
</dbReference>
<dbReference type="InterPro" id="IPR002478">
    <property type="entry name" value="PUA"/>
</dbReference>